<dbReference type="SUPFAM" id="SSF55874">
    <property type="entry name" value="ATPase domain of HSP90 chaperone/DNA topoisomerase II/histidine kinase"/>
    <property type="match status" value="1"/>
</dbReference>
<dbReference type="EMBL" id="RQWK01000001">
    <property type="protein sequence ID" value="KAA9411113.1"/>
    <property type="molecule type" value="Genomic_DNA"/>
</dbReference>
<dbReference type="SMART" id="SM00387">
    <property type="entry name" value="HATPase_c"/>
    <property type="match status" value="1"/>
</dbReference>
<dbReference type="CDD" id="cd00075">
    <property type="entry name" value="HATPase"/>
    <property type="match status" value="1"/>
</dbReference>
<evidence type="ECO:0000313" key="10">
    <source>
        <dbReference type="EMBL" id="KAA9411113.1"/>
    </source>
</evidence>
<evidence type="ECO:0000256" key="6">
    <source>
        <dbReference type="SAM" id="MobiDB-lite"/>
    </source>
</evidence>
<dbReference type="SMART" id="SM00091">
    <property type="entry name" value="PAS"/>
    <property type="match status" value="3"/>
</dbReference>
<protein>
    <recommendedName>
        <fullName evidence="2">histidine kinase</fullName>
        <ecNumber evidence="2">2.7.13.3</ecNumber>
    </recommendedName>
</protein>
<dbReference type="Gene3D" id="3.30.565.10">
    <property type="entry name" value="Histidine kinase-like ATPase, C-terminal domain"/>
    <property type="match status" value="1"/>
</dbReference>
<gene>
    <name evidence="10" type="ORF">EGO51_15360</name>
</gene>
<evidence type="ECO:0000256" key="4">
    <source>
        <dbReference type="ARBA" id="ARBA00022679"/>
    </source>
</evidence>
<dbReference type="NCBIfam" id="TIGR00229">
    <property type="entry name" value="sensory_box"/>
    <property type="match status" value="3"/>
</dbReference>
<dbReference type="EC" id="2.7.13.3" evidence="2"/>
<evidence type="ECO:0000313" key="11">
    <source>
        <dbReference type="Proteomes" id="UP000326244"/>
    </source>
</evidence>
<dbReference type="Pfam" id="PF00512">
    <property type="entry name" value="HisKA"/>
    <property type="match status" value="1"/>
</dbReference>
<name>A0A5J5LNS8_HALHI</name>
<proteinExistence type="predicted"/>
<dbReference type="SMART" id="SM00388">
    <property type="entry name" value="HisKA"/>
    <property type="match status" value="1"/>
</dbReference>
<evidence type="ECO:0000256" key="5">
    <source>
        <dbReference type="ARBA" id="ARBA00022777"/>
    </source>
</evidence>
<dbReference type="PROSITE" id="PS50112">
    <property type="entry name" value="PAS"/>
    <property type="match status" value="2"/>
</dbReference>
<feature type="domain" description="PAS" evidence="8">
    <location>
        <begin position="400"/>
        <end position="473"/>
    </location>
</feature>
<dbReference type="Gene3D" id="1.10.287.130">
    <property type="match status" value="1"/>
</dbReference>
<keyword evidence="4" id="KW-0808">Transferase</keyword>
<dbReference type="GO" id="GO:0000155">
    <property type="term" value="F:phosphorelay sensor kinase activity"/>
    <property type="evidence" value="ECO:0007669"/>
    <property type="project" value="InterPro"/>
</dbReference>
<dbReference type="SUPFAM" id="SSF55785">
    <property type="entry name" value="PYP-like sensor domain (PAS domain)"/>
    <property type="match status" value="3"/>
</dbReference>
<dbReference type="InterPro" id="IPR036890">
    <property type="entry name" value="HATPase_C_sf"/>
</dbReference>
<dbReference type="InterPro" id="IPR000700">
    <property type="entry name" value="PAS-assoc_C"/>
</dbReference>
<dbReference type="SUPFAM" id="SSF47384">
    <property type="entry name" value="Homodimeric domain of signal transducing histidine kinase"/>
    <property type="match status" value="1"/>
</dbReference>
<dbReference type="InterPro" id="IPR005467">
    <property type="entry name" value="His_kinase_dom"/>
</dbReference>
<dbReference type="PANTHER" id="PTHR43304:SF1">
    <property type="entry name" value="PAC DOMAIN-CONTAINING PROTEIN"/>
    <property type="match status" value="1"/>
</dbReference>
<dbReference type="InterPro" id="IPR000014">
    <property type="entry name" value="PAS"/>
</dbReference>
<evidence type="ECO:0000256" key="1">
    <source>
        <dbReference type="ARBA" id="ARBA00000085"/>
    </source>
</evidence>
<dbReference type="InterPro" id="IPR013656">
    <property type="entry name" value="PAS_4"/>
</dbReference>
<dbReference type="InterPro" id="IPR035965">
    <property type="entry name" value="PAS-like_dom_sf"/>
</dbReference>
<sequence length="746" mass="83052">MAHRLPMTDNQPTESDAPLFEQRPQRLQLLFDHERNQELLGNWLADRYSVATPSEPTLDEGTDICLVDNGAFARHRDALDEWKQRTEPVFSPVLLVSDEPISDDFDPEEWKTLDGLYIIDDVISVPIEKSVLHRRLENLLERRALSRTLDSKYRRSEERFSSLFAALPDPAFVTGPDATLKYANDAFRTLCGDPTDVVGEALSSLKCFDAAAVETVESSIETVTDGESLDAVEIEFTGSAGDRRWAELNANAVTVDGEPVVTVVLRDVTARKSREQELTASEQKFRSVFEGTNDALLLADDDGYYVDANPAACDLLRLDESEIVGRRIAEFATEDIDFESIWDTFIREGGMAGEFEIVAADGTTRIVEYRATANVTPGRHLSALRDVTERKQMEADLRESELRFKQMAANLDEVIWMIDDTGDLLYVSPGFEELTGRSTAEVESDPLTAGLKHVHPEDANRMENEFRALYDDLAAGDCDDAYHFEYRLRSAAGTTRWVTTDAYPVTTTTGQPTRVVGIIDDITSRKRRERELKRQNDRLEEFAGIVSHDLRNPIQVITARLDLLDVTPEQADHVDAINRATQRMERLIEDLLSLAREGEMVSDTEEVELSAIARRAWETVHPADATLNVESDGVVEADVSRLQQLFENFFRNSVEHGRHATADDAAALTVSVGITSAGFYVEDDGPGIAADQRDRVFERGYSTQDNGTGFGLNIVADIVAAHGWTVVVTDGRTGGARFEISGVDLC</sequence>
<dbReference type="InterPro" id="IPR036097">
    <property type="entry name" value="HisK_dim/P_sf"/>
</dbReference>
<dbReference type="PRINTS" id="PR00344">
    <property type="entry name" value="BCTRLSENSOR"/>
</dbReference>
<dbReference type="AlphaFoldDB" id="A0A5J5LNS8"/>
<evidence type="ECO:0000256" key="2">
    <source>
        <dbReference type="ARBA" id="ARBA00012438"/>
    </source>
</evidence>
<dbReference type="InterPro" id="IPR003594">
    <property type="entry name" value="HATPase_dom"/>
</dbReference>
<dbReference type="InterPro" id="IPR004358">
    <property type="entry name" value="Sig_transdc_His_kin-like_C"/>
</dbReference>
<dbReference type="PROSITE" id="PS50113">
    <property type="entry name" value="PAC"/>
    <property type="match status" value="1"/>
</dbReference>
<evidence type="ECO:0000259" key="7">
    <source>
        <dbReference type="PROSITE" id="PS50109"/>
    </source>
</evidence>
<evidence type="ECO:0000259" key="9">
    <source>
        <dbReference type="PROSITE" id="PS50113"/>
    </source>
</evidence>
<keyword evidence="5 10" id="KW-0418">Kinase</keyword>
<reference evidence="10 11" key="1">
    <citation type="submission" date="2018-11" db="EMBL/GenBank/DDBJ databases">
        <title>Genomic analysis of Haloarcula hispanica CBA1121.</title>
        <authorList>
            <person name="Kim Y.B."/>
            <person name="Roh S.W."/>
        </authorList>
    </citation>
    <scope>NUCLEOTIDE SEQUENCE [LARGE SCALE GENOMIC DNA]</scope>
    <source>
        <strain evidence="10 11">CBA1121</strain>
    </source>
</reference>
<dbReference type="InterPro" id="IPR003661">
    <property type="entry name" value="HisK_dim/P_dom"/>
</dbReference>
<dbReference type="InterPro" id="IPR013655">
    <property type="entry name" value="PAS_fold_3"/>
</dbReference>
<feature type="domain" description="PAS" evidence="8">
    <location>
        <begin position="281"/>
        <end position="335"/>
    </location>
</feature>
<dbReference type="CDD" id="cd00130">
    <property type="entry name" value="PAS"/>
    <property type="match status" value="3"/>
</dbReference>
<dbReference type="CDD" id="cd00082">
    <property type="entry name" value="HisKA"/>
    <property type="match status" value="1"/>
</dbReference>
<dbReference type="SMART" id="SM00086">
    <property type="entry name" value="PAC"/>
    <property type="match status" value="3"/>
</dbReference>
<dbReference type="Pfam" id="PF02518">
    <property type="entry name" value="HATPase_c"/>
    <property type="match status" value="1"/>
</dbReference>
<evidence type="ECO:0000259" key="8">
    <source>
        <dbReference type="PROSITE" id="PS50112"/>
    </source>
</evidence>
<feature type="region of interest" description="Disordered" evidence="6">
    <location>
        <begin position="1"/>
        <end position="21"/>
    </location>
</feature>
<dbReference type="PANTHER" id="PTHR43304">
    <property type="entry name" value="PHYTOCHROME-LIKE PROTEIN CPH1"/>
    <property type="match status" value="1"/>
</dbReference>
<comment type="catalytic activity">
    <reaction evidence="1">
        <text>ATP + protein L-histidine = ADP + protein N-phospho-L-histidine.</text>
        <dbReference type="EC" id="2.7.13.3"/>
    </reaction>
</comment>
<dbReference type="InterPro" id="IPR001610">
    <property type="entry name" value="PAC"/>
</dbReference>
<dbReference type="Gene3D" id="3.30.450.20">
    <property type="entry name" value="PAS domain"/>
    <property type="match status" value="3"/>
</dbReference>
<accession>A0A5J5LNS8</accession>
<dbReference type="InterPro" id="IPR052162">
    <property type="entry name" value="Sensor_kinase/Photoreceptor"/>
</dbReference>
<dbReference type="Pfam" id="PF08447">
    <property type="entry name" value="PAS_3"/>
    <property type="match status" value="1"/>
</dbReference>
<dbReference type="PROSITE" id="PS50109">
    <property type="entry name" value="HIS_KIN"/>
    <property type="match status" value="1"/>
</dbReference>
<evidence type="ECO:0000256" key="3">
    <source>
        <dbReference type="ARBA" id="ARBA00022553"/>
    </source>
</evidence>
<dbReference type="Proteomes" id="UP000326244">
    <property type="component" value="Unassembled WGS sequence"/>
</dbReference>
<feature type="domain" description="PAC" evidence="9">
    <location>
        <begin position="482"/>
        <end position="534"/>
    </location>
</feature>
<keyword evidence="3" id="KW-0597">Phosphoprotein</keyword>
<feature type="domain" description="Histidine kinase" evidence="7">
    <location>
        <begin position="545"/>
        <end position="741"/>
    </location>
</feature>
<dbReference type="Pfam" id="PF08448">
    <property type="entry name" value="PAS_4"/>
    <property type="match status" value="2"/>
</dbReference>
<comment type="caution">
    <text evidence="10">The sequence shown here is derived from an EMBL/GenBank/DDBJ whole genome shotgun (WGS) entry which is preliminary data.</text>
</comment>
<organism evidence="10 11">
    <name type="scientific">Haloarcula hispanica</name>
    <dbReference type="NCBI Taxonomy" id="51589"/>
    <lineage>
        <taxon>Archaea</taxon>
        <taxon>Methanobacteriati</taxon>
        <taxon>Methanobacteriota</taxon>
        <taxon>Stenosarchaea group</taxon>
        <taxon>Halobacteria</taxon>
        <taxon>Halobacteriales</taxon>
        <taxon>Haloarculaceae</taxon>
        <taxon>Haloarcula</taxon>
    </lineage>
</organism>